<dbReference type="HAMAP" id="MF_00775">
    <property type="entry name" value="UPF0311"/>
    <property type="match status" value="1"/>
</dbReference>
<dbReference type="EMBL" id="BMKK01000001">
    <property type="protein sequence ID" value="GGD40971.1"/>
    <property type="molecule type" value="Genomic_DNA"/>
</dbReference>
<name>A0A917DIZ5_9BACT</name>
<dbReference type="PANTHER" id="PTHR37315">
    <property type="entry name" value="UPF0311 PROTEIN BLR7842"/>
    <property type="match status" value="1"/>
</dbReference>
<comment type="caution">
    <text evidence="2">The sequence shown here is derived from an EMBL/GenBank/DDBJ whole genome shotgun (WGS) entry which is preliminary data.</text>
</comment>
<reference evidence="2" key="1">
    <citation type="journal article" date="2014" name="Int. J. Syst. Evol. Microbiol.">
        <title>Complete genome sequence of Corynebacterium casei LMG S-19264T (=DSM 44701T), isolated from a smear-ripened cheese.</title>
        <authorList>
            <consortium name="US DOE Joint Genome Institute (JGI-PGF)"/>
            <person name="Walter F."/>
            <person name="Albersmeier A."/>
            <person name="Kalinowski J."/>
            <person name="Ruckert C."/>
        </authorList>
    </citation>
    <scope>NUCLEOTIDE SEQUENCE</scope>
    <source>
        <strain evidence="2">CGMCC 1.15958</strain>
    </source>
</reference>
<sequence length="180" mass="20501">MWSPYYLIIFLHVKHPNKMKKTIIISGITLFLTLFFVNNSFSQQLESEFLYKITLLLDKPIDTGKSPFGIRIAYPIKGGIFEGPKMKGKVKPVGEDWLLKVDDVTNKLAVRLVLETEDGQLIACNYTGIVHNQPNEAAYWRITPTFETSSKQFDWLNYVLAVGKGSFQDGSVNYEVFAIK</sequence>
<proteinExistence type="inferred from homology"/>
<comment type="similarity">
    <text evidence="1">Belongs to the UPF0311 family.</text>
</comment>
<organism evidence="2 3">
    <name type="scientific">Emticicia aquatilis</name>
    <dbReference type="NCBI Taxonomy" id="1537369"/>
    <lineage>
        <taxon>Bacteria</taxon>
        <taxon>Pseudomonadati</taxon>
        <taxon>Bacteroidota</taxon>
        <taxon>Cytophagia</taxon>
        <taxon>Cytophagales</taxon>
        <taxon>Leadbetterellaceae</taxon>
        <taxon>Emticicia</taxon>
    </lineage>
</organism>
<keyword evidence="3" id="KW-1185">Reference proteome</keyword>
<reference evidence="2" key="2">
    <citation type="submission" date="2020-09" db="EMBL/GenBank/DDBJ databases">
        <authorList>
            <person name="Sun Q."/>
            <person name="Zhou Y."/>
        </authorList>
    </citation>
    <scope>NUCLEOTIDE SEQUENCE</scope>
    <source>
        <strain evidence="2">CGMCC 1.15958</strain>
    </source>
</reference>
<gene>
    <name evidence="2" type="ORF">GCM10011514_01320</name>
</gene>
<accession>A0A917DIZ5</accession>
<evidence type="ECO:0000313" key="2">
    <source>
        <dbReference type="EMBL" id="GGD40971.1"/>
    </source>
</evidence>
<evidence type="ECO:0000313" key="3">
    <source>
        <dbReference type="Proteomes" id="UP000609064"/>
    </source>
</evidence>
<dbReference type="AlphaFoldDB" id="A0A917DIZ5"/>
<dbReference type="Gene3D" id="2.40.160.20">
    <property type="match status" value="1"/>
</dbReference>
<dbReference type="PANTHER" id="PTHR37315:SF1">
    <property type="entry name" value="UPF0311 PROTEIN BLR7842"/>
    <property type="match status" value="1"/>
</dbReference>
<evidence type="ECO:0000256" key="1">
    <source>
        <dbReference type="HAMAP-Rule" id="MF_00775"/>
    </source>
</evidence>
<dbReference type="Pfam" id="PF11578">
    <property type="entry name" value="DUF3237"/>
    <property type="match status" value="1"/>
</dbReference>
<dbReference type="InterPro" id="IPR020915">
    <property type="entry name" value="UPF0311"/>
</dbReference>
<protein>
    <recommendedName>
        <fullName evidence="1">UPF0311 protein GCM10011514_01320</fullName>
    </recommendedName>
</protein>
<dbReference type="Proteomes" id="UP000609064">
    <property type="component" value="Unassembled WGS sequence"/>
</dbReference>